<dbReference type="SUPFAM" id="SSF48452">
    <property type="entry name" value="TPR-like"/>
    <property type="match status" value="1"/>
</dbReference>
<dbReference type="InParanoid" id="A0A7J7DPQ4"/>
<evidence type="ECO:0000256" key="1">
    <source>
        <dbReference type="SAM" id="MobiDB-lite"/>
    </source>
</evidence>
<dbReference type="EMBL" id="JAAARO010000004">
    <property type="protein sequence ID" value="KAF5748184.1"/>
    <property type="molecule type" value="Genomic_DNA"/>
</dbReference>
<sequence>MLLRSASTPIFRSFTEPDLGLRIKPIRPISMSLSSIKKISSESDLRHNSFSKKKVLSTTPSIRPVLVEEEVEDEIDSCFGTIALFYEERDAIGVEEKAIPGVSDGIGGCDGGGGGLSGGSGGGSGESGMQSESMDSYYQRMINEYPGDALLLGNYARFLKEVKGDTVKAEEYCERAILGKASDGKVLSMYGELIWSNHKDGSRAQYYFDQAVKSAPDDSYVLASYARFLWDAGEDEDEDEDEDRLYVNSIKPFTTPPNHWPPLAAAS</sequence>
<keyword evidence="3" id="KW-1185">Reference proteome</keyword>
<proteinExistence type="predicted"/>
<organism evidence="2 3">
    <name type="scientific">Tripterygium wilfordii</name>
    <name type="common">Thunder God vine</name>
    <dbReference type="NCBI Taxonomy" id="458696"/>
    <lineage>
        <taxon>Eukaryota</taxon>
        <taxon>Viridiplantae</taxon>
        <taxon>Streptophyta</taxon>
        <taxon>Embryophyta</taxon>
        <taxon>Tracheophyta</taxon>
        <taxon>Spermatophyta</taxon>
        <taxon>Magnoliopsida</taxon>
        <taxon>eudicotyledons</taxon>
        <taxon>Gunneridae</taxon>
        <taxon>Pentapetalae</taxon>
        <taxon>rosids</taxon>
        <taxon>fabids</taxon>
        <taxon>Celastrales</taxon>
        <taxon>Celastraceae</taxon>
        <taxon>Tripterygium</taxon>
    </lineage>
</organism>
<dbReference type="PANTHER" id="PTHR26312">
    <property type="entry name" value="TETRATRICOPEPTIDE REPEAT PROTEIN 5"/>
    <property type="match status" value="1"/>
</dbReference>
<dbReference type="Gene3D" id="1.25.40.10">
    <property type="entry name" value="Tetratricopeptide repeat domain"/>
    <property type="match status" value="1"/>
</dbReference>
<feature type="region of interest" description="Disordered" evidence="1">
    <location>
        <begin position="110"/>
        <end position="132"/>
    </location>
</feature>
<protein>
    <recommendedName>
        <fullName evidence="4">Tetratricopeptide repeat-like superfamily protein</fullName>
    </recommendedName>
</protein>
<reference evidence="2 3" key="1">
    <citation type="journal article" date="2020" name="Nat. Commun.">
        <title>Genome of Tripterygium wilfordii and identification of cytochrome P450 involved in triptolide biosynthesis.</title>
        <authorList>
            <person name="Tu L."/>
            <person name="Su P."/>
            <person name="Zhang Z."/>
            <person name="Gao L."/>
            <person name="Wang J."/>
            <person name="Hu T."/>
            <person name="Zhou J."/>
            <person name="Zhang Y."/>
            <person name="Zhao Y."/>
            <person name="Liu Y."/>
            <person name="Song Y."/>
            <person name="Tong Y."/>
            <person name="Lu Y."/>
            <person name="Yang J."/>
            <person name="Xu C."/>
            <person name="Jia M."/>
            <person name="Peters R.J."/>
            <person name="Huang L."/>
            <person name="Gao W."/>
        </authorList>
    </citation>
    <scope>NUCLEOTIDE SEQUENCE [LARGE SCALE GENOMIC DNA]</scope>
    <source>
        <strain evidence="3">cv. XIE 37</strain>
        <tissue evidence="2">Leaf</tissue>
    </source>
</reference>
<evidence type="ECO:0000313" key="3">
    <source>
        <dbReference type="Proteomes" id="UP000593562"/>
    </source>
</evidence>
<dbReference type="PANTHER" id="PTHR26312:SF215">
    <property type="entry name" value="TPR REPEAT PROTEIN"/>
    <property type="match status" value="1"/>
</dbReference>
<evidence type="ECO:0000313" key="2">
    <source>
        <dbReference type="EMBL" id="KAF5748184.1"/>
    </source>
</evidence>
<feature type="compositionally biased region" description="Gly residues" evidence="1">
    <location>
        <begin position="110"/>
        <end position="126"/>
    </location>
</feature>
<name>A0A7J7DPQ4_TRIWF</name>
<dbReference type="InterPro" id="IPR011990">
    <property type="entry name" value="TPR-like_helical_dom_sf"/>
</dbReference>
<dbReference type="AlphaFoldDB" id="A0A7J7DPQ4"/>
<accession>A0A7J7DPQ4</accession>
<evidence type="ECO:0008006" key="4">
    <source>
        <dbReference type="Google" id="ProtNLM"/>
    </source>
</evidence>
<gene>
    <name evidence="2" type="ORF">HS088_TW04G00134</name>
</gene>
<comment type="caution">
    <text evidence="2">The sequence shown here is derived from an EMBL/GenBank/DDBJ whole genome shotgun (WGS) entry which is preliminary data.</text>
</comment>
<dbReference type="OrthoDB" id="439046at2759"/>
<dbReference type="Proteomes" id="UP000593562">
    <property type="component" value="Unassembled WGS sequence"/>
</dbReference>